<organism evidence="1">
    <name type="scientific">Cucumis melo</name>
    <name type="common">Muskmelon</name>
    <dbReference type="NCBI Taxonomy" id="3656"/>
    <lineage>
        <taxon>Eukaryota</taxon>
        <taxon>Viridiplantae</taxon>
        <taxon>Streptophyta</taxon>
        <taxon>Embryophyta</taxon>
        <taxon>Tracheophyta</taxon>
        <taxon>Spermatophyta</taxon>
        <taxon>Magnoliopsida</taxon>
        <taxon>eudicotyledons</taxon>
        <taxon>Gunneridae</taxon>
        <taxon>Pentapetalae</taxon>
        <taxon>rosids</taxon>
        <taxon>fabids</taxon>
        <taxon>Cucurbitales</taxon>
        <taxon>Cucurbitaceae</taxon>
        <taxon>Benincaseae</taxon>
        <taxon>Cucumis</taxon>
    </lineage>
</organism>
<dbReference type="AlphaFoldDB" id="A0A9I9EF43"/>
<dbReference type="Gramene" id="MELO3C032868.2.1">
    <property type="protein sequence ID" value="MELO3C032868.2.1"/>
    <property type="gene ID" value="MELO3C032868.2"/>
</dbReference>
<accession>A0A9I9EF43</accession>
<dbReference type="EnsemblPlants" id="MELO3C032868.2.1">
    <property type="protein sequence ID" value="MELO3C032868.2.1"/>
    <property type="gene ID" value="MELO3C032868.2"/>
</dbReference>
<protein>
    <submittedName>
        <fullName evidence="1">Uncharacterized protein</fullName>
    </submittedName>
</protein>
<sequence>MSASIVVAEAVWKRIESTRLACISCLERTSSELLELLIKEGSRKFQATQADGLSFSLSTSKLEDSLEDEFGFLTMLGCGRISKERGCKHQLAARLAASVGACIEVKFNLSNFVVLRNEYLLRCNVAWLIRDGEGHFIAPFVKYLIIMIQETMSITSVV</sequence>
<reference evidence="1" key="1">
    <citation type="submission" date="2023-03" db="UniProtKB">
        <authorList>
            <consortium name="EnsemblPlants"/>
        </authorList>
    </citation>
    <scope>IDENTIFICATION</scope>
</reference>
<name>A0A9I9EF43_CUCME</name>
<evidence type="ECO:0000313" key="1">
    <source>
        <dbReference type="EnsemblPlants" id="MELO3C032868.2.1"/>
    </source>
</evidence>
<proteinExistence type="predicted"/>